<dbReference type="GO" id="GO:0016301">
    <property type="term" value="F:kinase activity"/>
    <property type="evidence" value="ECO:0007669"/>
    <property type="project" value="UniProtKB-KW"/>
</dbReference>
<dbReference type="Proteomes" id="UP000245207">
    <property type="component" value="Unassembled WGS sequence"/>
</dbReference>
<keyword evidence="1" id="KW-1133">Transmembrane helix</keyword>
<dbReference type="EMBL" id="PKPP01006213">
    <property type="protein sequence ID" value="PWA57292.1"/>
    <property type="molecule type" value="Genomic_DNA"/>
</dbReference>
<comment type="caution">
    <text evidence="2">The sequence shown here is derived from an EMBL/GenBank/DDBJ whole genome shotgun (WGS) entry which is preliminary data.</text>
</comment>
<sequence length="89" mass="9935">MALGAEMDGPIKFEVHEKEVFSSKLVSIKDSKIIDILVSVVSYVAVFITATMATRKERKGSYDVRRMAKTLTDNILNFKYTTIEKATGS</sequence>
<feature type="transmembrane region" description="Helical" evidence="1">
    <location>
        <begin position="33"/>
        <end position="53"/>
    </location>
</feature>
<keyword evidence="2" id="KW-0418">Kinase</keyword>
<organism evidence="2 3">
    <name type="scientific">Artemisia annua</name>
    <name type="common">Sweet wormwood</name>
    <dbReference type="NCBI Taxonomy" id="35608"/>
    <lineage>
        <taxon>Eukaryota</taxon>
        <taxon>Viridiplantae</taxon>
        <taxon>Streptophyta</taxon>
        <taxon>Embryophyta</taxon>
        <taxon>Tracheophyta</taxon>
        <taxon>Spermatophyta</taxon>
        <taxon>Magnoliopsida</taxon>
        <taxon>eudicotyledons</taxon>
        <taxon>Gunneridae</taxon>
        <taxon>Pentapetalae</taxon>
        <taxon>asterids</taxon>
        <taxon>campanulids</taxon>
        <taxon>Asterales</taxon>
        <taxon>Asteraceae</taxon>
        <taxon>Asteroideae</taxon>
        <taxon>Anthemideae</taxon>
        <taxon>Artemisiinae</taxon>
        <taxon>Artemisia</taxon>
    </lineage>
</organism>
<evidence type="ECO:0000313" key="2">
    <source>
        <dbReference type="EMBL" id="PWA57292.1"/>
    </source>
</evidence>
<keyword evidence="2" id="KW-0675">Receptor</keyword>
<dbReference type="AlphaFoldDB" id="A0A2U1M7P5"/>
<protein>
    <submittedName>
        <fullName evidence="2">Cysteine-rich receptor-like protein kinase 2</fullName>
    </submittedName>
</protein>
<dbReference type="OrthoDB" id="10551022at2759"/>
<proteinExistence type="predicted"/>
<reference evidence="2 3" key="1">
    <citation type="journal article" date="2018" name="Mol. Plant">
        <title>The genome of Artemisia annua provides insight into the evolution of Asteraceae family and artemisinin biosynthesis.</title>
        <authorList>
            <person name="Shen Q."/>
            <person name="Zhang L."/>
            <person name="Liao Z."/>
            <person name="Wang S."/>
            <person name="Yan T."/>
            <person name="Shi P."/>
            <person name="Liu M."/>
            <person name="Fu X."/>
            <person name="Pan Q."/>
            <person name="Wang Y."/>
            <person name="Lv Z."/>
            <person name="Lu X."/>
            <person name="Zhang F."/>
            <person name="Jiang W."/>
            <person name="Ma Y."/>
            <person name="Chen M."/>
            <person name="Hao X."/>
            <person name="Li L."/>
            <person name="Tang Y."/>
            <person name="Lv G."/>
            <person name="Zhou Y."/>
            <person name="Sun X."/>
            <person name="Brodelius P.E."/>
            <person name="Rose J.K.C."/>
            <person name="Tang K."/>
        </authorList>
    </citation>
    <scope>NUCLEOTIDE SEQUENCE [LARGE SCALE GENOMIC DNA]</scope>
    <source>
        <strain evidence="3">cv. Huhao1</strain>
        <tissue evidence="2">Leaf</tissue>
    </source>
</reference>
<name>A0A2U1M7P5_ARTAN</name>
<keyword evidence="1" id="KW-0812">Transmembrane</keyword>
<evidence type="ECO:0000313" key="3">
    <source>
        <dbReference type="Proteomes" id="UP000245207"/>
    </source>
</evidence>
<evidence type="ECO:0000256" key="1">
    <source>
        <dbReference type="SAM" id="Phobius"/>
    </source>
</evidence>
<keyword evidence="1" id="KW-0472">Membrane</keyword>
<keyword evidence="2" id="KW-0808">Transferase</keyword>
<keyword evidence="3" id="KW-1185">Reference proteome</keyword>
<accession>A0A2U1M7P5</accession>
<gene>
    <name evidence="2" type="ORF">CTI12_AA410660</name>
</gene>